<evidence type="ECO:0000313" key="2">
    <source>
        <dbReference type="Proteomes" id="UP000827609"/>
    </source>
</evidence>
<proteinExistence type="predicted"/>
<dbReference type="SUPFAM" id="SSF49899">
    <property type="entry name" value="Concanavalin A-like lectins/glucanases"/>
    <property type="match status" value="1"/>
</dbReference>
<protein>
    <submittedName>
        <fullName evidence="1">Uncharacterized protein</fullName>
    </submittedName>
</protein>
<organism evidence="1 2">
    <name type="scientific">Erwinia phage pEa_SNUABM_7</name>
    <dbReference type="NCBI Taxonomy" id="2866695"/>
    <lineage>
        <taxon>Viruses</taxon>
        <taxon>Duplodnaviria</taxon>
        <taxon>Heunggongvirae</taxon>
        <taxon>Uroviricota</taxon>
        <taxon>Caudoviricetes</taxon>
        <taxon>Snuvirus</taxon>
        <taxon>Snuvirus SNUABM7</taxon>
    </lineage>
</organism>
<dbReference type="Proteomes" id="UP000827609">
    <property type="component" value="Segment"/>
</dbReference>
<reference evidence="1" key="1">
    <citation type="submission" date="2021-06" db="EMBL/GenBank/DDBJ databases">
        <title>Complete genome sequence of Erwinia phage pEa_SNUABM_7.</title>
        <authorList>
            <person name="Kim S.G."/>
            <person name="Park S.C."/>
        </authorList>
    </citation>
    <scope>NUCLEOTIDE SEQUENCE</scope>
</reference>
<dbReference type="InterPro" id="IPR013320">
    <property type="entry name" value="ConA-like_dom_sf"/>
</dbReference>
<name>A0AAE7WS69_9CAUD</name>
<dbReference type="EMBL" id="MZ475896">
    <property type="protein sequence ID" value="QYW04761.1"/>
    <property type="molecule type" value="Genomic_DNA"/>
</dbReference>
<keyword evidence="2" id="KW-1185">Reference proteome</keyword>
<sequence>MKYSLFAASAVPQLTRLFAQATADDKSCYLVRLNNGFTETDINKCLNYQTQTGAGYSFDAALAASSGICTVLAKGTNCVRTIDRQKISVSDCLLTAVAEGVPTHLILGGILPVCLTVGTDVTLLYPDLNIKYDAAGYKTQITINSFTIPLTNMWVENTTATWLGGSEVVALDSSLWTPGATSFADYLGATATVSGNAKAPADGAAGIDLGTTGVMSLTSNIDLSQSFTIEFDYRQSSTTDYSEFTLLKMGTTLTDRLTLSFDRSNEKGFLLWNNSGGGAAAAKVVRPIAAYAAMKTTSNVHIKYVYNALSNIHTISINGTVVDSFTYAIVKPNVTGSIVTGGYGSSANAAYTPIIDKYSIRQGV</sequence>
<accession>A0AAE7WS69</accession>
<evidence type="ECO:0000313" key="1">
    <source>
        <dbReference type="EMBL" id="QYW04761.1"/>
    </source>
</evidence>
<gene>
    <name evidence="1" type="ORF">pEaSNUABM7_00093</name>
</gene>